<evidence type="ECO:0000256" key="2">
    <source>
        <dbReference type="ARBA" id="ARBA00006604"/>
    </source>
</evidence>
<evidence type="ECO:0000313" key="9">
    <source>
        <dbReference type="EMBL" id="TYO94846.1"/>
    </source>
</evidence>
<feature type="active site" evidence="7">
    <location>
        <position position="429"/>
    </location>
</feature>
<evidence type="ECO:0000256" key="8">
    <source>
        <dbReference type="RuleBase" id="RU000612"/>
    </source>
</evidence>
<dbReference type="InterPro" id="IPR046348">
    <property type="entry name" value="SIS_dom_sf"/>
</dbReference>
<organism evidence="9 10">
    <name type="scientific">Desulfallas thermosapovorans DSM 6562</name>
    <dbReference type="NCBI Taxonomy" id="1121431"/>
    <lineage>
        <taxon>Bacteria</taxon>
        <taxon>Bacillati</taxon>
        <taxon>Bacillota</taxon>
        <taxon>Clostridia</taxon>
        <taxon>Eubacteriales</taxon>
        <taxon>Desulfallaceae</taxon>
        <taxon>Desulfallas</taxon>
    </lineage>
</organism>
<name>A0A5S4ZRX4_9FIRM</name>
<evidence type="ECO:0000256" key="6">
    <source>
        <dbReference type="ARBA" id="ARBA00029321"/>
    </source>
</evidence>
<proteinExistence type="inferred from homology"/>
<dbReference type="Pfam" id="PF00342">
    <property type="entry name" value="PGI"/>
    <property type="match status" value="1"/>
</dbReference>
<dbReference type="GO" id="GO:0006094">
    <property type="term" value="P:gluconeogenesis"/>
    <property type="evidence" value="ECO:0007669"/>
    <property type="project" value="UniProtKB-UniRule"/>
</dbReference>
<keyword evidence="3 7" id="KW-0312">Gluconeogenesis</keyword>
<dbReference type="InterPro" id="IPR035476">
    <property type="entry name" value="SIS_PGI_1"/>
</dbReference>
<comment type="subcellular location">
    <subcellularLocation>
        <location evidence="7">Cytoplasm</location>
    </subcellularLocation>
</comment>
<evidence type="ECO:0000256" key="1">
    <source>
        <dbReference type="ARBA" id="ARBA00004926"/>
    </source>
</evidence>
<dbReference type="GO" id="GO:0004347">
    <property type="term" value="F:glucose-6-phosphate isomerase activity"/>
    <property type="evidence" value="ECO:0007669"/>
    <property type="project" value="UniProtKB-UniRule"/>
</dbReference>
<dbReference type="RefSeq" id="WP_166512093.1">
    <property type="nucleotide sequence ID" value="NZ_VNHM01000011.1"/>
</dbReference>
<dbReference type="AlphaFoldDB" id="A0A5S4ZRX4"/>
<comment type="similarity">
    <text evidence="2 7 8">Belongs to the GPI family.</text>
</comment>
<keyword evidence="10" id="KW-1185">Reference proteome</keyword>
<evidence type="ECO:0000313" key="10">
    <source>
        <dbReference type="Proteomes" id="UP000323166"/>
    </source>
</evidence>
<accession>A0A5S4ZRX4</accession>
<dbReference type="HAMAP" id="MF_00473">
    <property type="entry name" value="G6P_isomerase"/>
    <property type="match status" value="1"/>
</dbReference>
<comment type="pathway">
    <text evidence="7">Carbohydrate biosynthesis; gluconeogenesis.</text>
</comment>
<dbReference type="CDD" id="cd05015">
    <property type="entry name" value="SIS_PGI_1"/>
    <property type="match status" value="1"/>
</dbReference>
<dbReference type="GO" id="GO:0006096">
    <property type="term" value="P:glycolytic process"/>
    <property type="evidence" value="ECO:0007669"/>
    <property type="project" value="UniProtKB-UniRule"/>
</dbReference>
<dbReference type="PANTHER" id="PTHR11469">
    <property type="entry name" value="GLUCOSE-6-PHOSPHATE ISOMERASE"/>
    <property type="match status" value="1"/>
</dbReference>
<dbReference type="GO" id="GO:0048029">
    <property type="term" value="F:monosaccharide binding"/>
    <property type="evidence" value="ECO:0007669"/>
    <property type="project" value="TreeGrafter"/>
</dbReference>
<dbReference type="UniPathway" id="UPA00109">
    <property type="reaction ID" value="UER00181"/>
</dbReference>
<evidence type="ECO:0000256" key="3">
    <source>
        <dbReference type="ARBA" id="ARBA00022432"/>
    </source>
</evidence>
<feature type="active site" evidence="7">
    <location>
        <position position="315"/>
    </location>
</feature>
<dbReference type="InterPro" id="IPR035482">
    <property type="entry name" value="SIS_PGI_2"/>
</dbReference>
<comment type="caution">
    <text evidence="9">The sequence shown here is derived from an EMBL/GenBank/DDBJ whole genome shotgun (WGS) entry which is preliminary data.</text>
</comment>
<reference evidence="9 10" key="1">
    <citation type="submission" date="2019-07" db="EMBL/GenBank/DDBJ databases">
        <title>Genomic Encyclopedia of Type Strains, Phase I: the one thousand microbial genomes (KMG-I) project.</title>
        <authorList>
            <person name="Kyrpides N."/>
        </authorList>
    </citation>
    <scope>NUCLEOTIDE SEQUENCE [LARGE SCALE GENOMIC DNA]</scope>
    <source>
        <strain evidence="9 10">DSM 6562</strain>
    </source>
</reference>
<comment type="catalytic activity">
    <reaction evidence="6 7 8">
        <text>alpha-D-glucose 6-phosphate = beta-D-fructose 6-phosphate</text>
        <dbReference type="Rhea" id="RHEA:11816"/>
        <dbReference type="ChEBI" id="CHEBI:57634"/>
        <dbReference type="ChEBI" id="CHEBI:58225"/>
        <dbReference type="EC" id="5.3.1.9"/>
    </reaction>
</comment>
<dbReference type="SUPFAM" id="SSF53697">
    <property type="entry name" value="SIS domain"/>
    <property type="match status" value="1"/>
</dbReference>
<dbReference type="PRINTS" id="PR00662">
    <property type="entry name" value="G6PISOMERASE"/>
</dbReference>
<comment type="function">
    <text evidence="7">Catalyzes the reversible isomerization of glucose-6-phosphate to fructose-6-phosphate.</text>
</comment>
<keyword evidence="4 7" id="KW-0324">Glycolysis</keyword>
<dbReference type="GO" id="GO:0051156">
    <property type="term" value="P:glucose 6-phosphate metabolic process"/>
    <property type="evidence" value="ECO:0007669"/>
    <property type="project" value="TreeGrafter"/>
</dbReference>
<feature type="active site" description="Proton donor" evidence="7">
    <location>
        <position position="286"/>
    </location>
</feature>
<keyword evidence="5 7" id="KW-0413">Isomerase</keyword>
<dbReference type="CDD" id="cd05016">
    <property type="entry name" value="SIS_PGI_2"/>
    <property type="match status" value="1"/>
</dbReference>
<dbReference type="UniPathway" id="UPA00138"/>
<gene>
    <name evidence="7" type="primary">pgi</name>
    <name evidence="9" type="ORF">LX24_02099</name>
</gene>
<evidence type="ECO:0000256" key="7">
    <source>
        <dbReference type="HAMAP-Rule" id="MF_00473"/>
    </source>
</evidence>
<dbReference type="InterPro" id="IPR018189">
    <property type="entry name" value="Phosphoglucose_isomerase_CS"/>
</dbReference>
<evidence type="ECO:0000256" key="4">
    <source>
        <dbReference type="ARBA" id="ARBA00023152"/>
    </source>
</evidence>
<dbReference type="EMBL" id="VNHM01000011">
    <property type="protein sequence ID" value="TYO94846.1"/>
    <property type="molecule type" value="Genomic_DNA"/>
</dbReference>
<sequence>MQELLNIDIGHLLSRQDHADFISPAEFENFAPRYGQAFEEFQAVLRDKKSPITLSFGEEAAIPRIKELARELGEKYDNVLLLGIGGSALGARAVLQFLHGPFYNLEQHSHPRLFILDNLDPVLVNKAVGVIDMARTAIIYTSKSGSTPETAAQFIYFYNRYKEAGGRLEDIVIICDPGDNGINHIARQLNCRLLHIPRDLPGRYSVLSSVGFLPAEVTGTDSARLLAGAATAHQSIADTPLQQNALFALGTCLYELAVKGKSIHVLFNYSSMLYEFGLWFVQLWAESLGKRLSLDGKEIHAGTTPLASLGATDQHSILQLFKEGPADKVLGFVTIENQPVDITLPEAFPGEKEYAYFTGHTMGRQLSIEQLATEMTLVGAGKPCYRVTLREISPEVLGALFYFYEALVVYTGRLWNINPFDQPGVEEGKNITYALMGRQDYSQKRPAYQEAVSRYQKEGVRLKV</sequence>
<comment type="pathway">
    <text evidence="1 7 8">Carbohydrate degradation; glycolysis; D-glyceraldehyde 3-phosphate and glycerone phosphate from D-glucose: step 2/4.</text>
</comment>
<dbReference type="GO" id="GO:0005829">
    <property type="term" value="C:cytosol"/>
    <property type="evidence" value="ECO:0007669"/>
    <property type="project" value="TreeGrafter"/>
</dbReference>
<dbReference type="PANTHER" id="PTHR11469:SF1">
    <property type="entry name" value="GLUCOSE-6-PHOSPHATE ISOMERASE"/>
    <property type="match status" value="1"/>
</dbReference>
<dbReference type="Proteomes" id="UP000323166">
    <property type="component" value="Unassembled WGS sequence"/>
</dbReference>
<dbReference type="EC" id="5.3.1.9" evidence="7"/>
<dbReference type="InterPro" id="IPR001672">
    <property type="entry name" value="G6P_Isomerase"/>
</dbReference>
<dbReference type="GO" id="GO:0097367">
    <property type="term" value="F:carbohydrate derivative binding"/>
    <property type="evidence" value="ECO:0007669"/>
    <property type="project" value="InterPro"/>
</dbReference>
<dbReference type="Gene3D" id="3.40.50.10490">
    <property type="entry name" value="Glucose-6-phosphate isomerase like protein, domain 1"/>
    <property type="match status" value="2"/>
</dbReference>
<dbReference type="PROSITE" id="PS51463">
    <property type="entry name" value="P_GLUCOSE_ISOMERASE_3"/>
    <property type="match status" value="1"/>
</dbReference>
<dbReference type="PROSITE" id="PS00174">
    <property type="entry name" value="P_GLUCOSE_ISOMERASE_2"/>
    <property type="match status" value="1"/>
</dbReference>
<protein>
    <recommendedName>
        <fullName evidence="7">Glucose-6-phosphate isomerase</fullName>
        <shortName evidence="7">GPI</shortName>
        <ecNumber evidence="7">5.3.1.9</ecNumber>
    </recommendedName>
    <alternativeName>
        <fullName evidence="7">Phosphoglucose isomerase</fullName>
        <shortName evidence="7">PGI</shortName>
    </alternativeName>
    <alternativeName>
        <fullName evidence="7">Phosphohexose isomerase</fullName>
        <shortName evidence="7">PHI</shortName>
    </alternativeName>
</protein>
<evidence type="ECO:0000256" key="5">
    <source>
        <dbReference type="ARBA" id="ARBA00023235"/>
    </source>
</evidence>
<keyword evidence="7" id="KW-0963">Cytoplasm</keyword>